<dbReference type="InterPro" id="IPR011234">
    <property type="entry name" value="Fumarylacetoacetase-like_C"/>
</dbReference>
<dbReference type="OrthoDB" id="411064at2759"/>
<reference evidence="5" key="1">
    <citation type="journal article" date="2020" name="bioRxiv">
        <title>Comparative genomics of Chlamydomonas.</title>
        <authorList>
            <person name="Craig R.J."/>
            <person name="Hasan A.R."/>
            <person name="Ness R.W."/>
            <person name="Keightley P.D."/>
        </authorList>
    </citation>
    <scope>NUCLEOTIDE SEQUENCE</scope>
    <source>
        <strain evidence="5">CCAP 11/70</strain>
    </source>
</reference>
<proteinExistence type="inferred from homology"/>
<feature type="compositionally biased region" description="Pro residues" evidence="3">
    <location>
        <begin position="763"/>
        <end position="791"/>
    </location>
</feature>
<feature type="region of interest" description="Disordered" evidence="3">
    <location>
        <begin position="917"/>
        <end position="946"/>
    </location>
</feature>
<dbReference type="PANTHER" id="PTHR11820">
    <property type="entry name" value="ACYLPYRUVASE"/>
    <property type="match status" value="1"/>
</dbReference>
<dbReference type="GO" id="GO:0018773">
    <property type="term" value="F:acetylpyruvate hydrolase activity"/>
    <property type="evidence" value="ECO:0007669"/>
    <property type="project" value="TreeGrafter"/>
</dbReference>
<feature type="compositionally biased region" description="Low complexity" evidence="3">
    <location>
        <begin position="742"/>
        <end position="762"/>
    </location>
</feature>
<comment type="similarity">
    <text evidence="1">Belongs to the FAH family.</text>
</comment>
<feature type="compositionally biased region" description="Low complexity" evidence="3">
    <location>
        <begin position="458"/>
        <end position="474"/>
    </location>
</feature>
<dbReference type="Pfam" id="PF09366">
    <property type="entry name" value="DUF1997"/>
    <property type="match status" value="1"/>
</dbReference>
<dbReference type="EMBL" id="JAEHOE010000111">
    <property type="protein sequence ID" value="KAG2486529.1"/>
    <property type="molecule type" value="Genomic_DNA"/>
</dbReference>
<dbReference type="Pfam" id="PF01557">
    <property type="entry name" value="FAA_hydrolase"/>
    <property type="match status" value="1"/>
</dbReference>
<dbReference type="SUPFAM" id="SSF56529">
    <property type="entry name" value="FAH"/>
    <property type="match status" value="1"/>
</dbReference>
<feature type="compositionally biased region" description="Gly residues" evidence="3">
    <location>
        <begin position="917"/>
        <end position="933"/>
    </location>
</feature>
<feature type="compositionally biased region" description="Low complexity" evidence="3">
    <location>
        <begin position="934"/>
        <end position="944"/>
    </location>
</feature>
<evidence type="ECO:0000256" key="2">
    <source>
        <dbReference type="ARBA" id="ARBA00022723"/>
    </source>
</evidence>
<feature type="domain" description="Fumarylacetoacetase-like C-terminal" evidence="4">
    <location>
        <begin position="67"/>
        <end position="244"/>
    </location>
</feature>
<dbReference type="GO" id="GO:0046872">
    <property type="term" value="F:metal ion binding"/>
    <property type="evidence" value="ECO:0007669"/>
    <property type="project" value="UniProtKB-KW"/>
</dbReference>
<keyword evidence="6" id="KW-1185">Reference proteome</keyword>
<feature type="compositionally biased region" description="Low complexity" evidence="3">
    <location>
        <begin position="720"/>
        <end position="734"/>
    </location>
</feature>
<evidence type="ECO:0000259" key="4">
    <source>
        <dbReference type="Pfam" id="PF01557"/>
    </source>
</evidence>
<accession>A0A835XVC9</accession>
<feature type="compositionally biased region" description="Gly residues" evidence="3">
    <location>
        <begin position="493"/>
        <end position="504"/>
    </location>
</feature>
<feature type="compositionally biased region" description="Gly residues" evidence="3">
    <location>
        <begin position="536"/>
        <end position="550"/>
    </location>
</feature>
<name>A0A835XVC9_9CHLO</name>
<evidence type="ECO:0000313" key="5">
    <source>
        <dbReference type="EMBL" id="KAG2486529.1"/>
    </source>
</evidence>
<feature type="region of interest" description="Disordered" evidence="3">
    <location>
        <begin position="716"/>
        <end position="804"/>
    </location>
</feature>
<evidence type="ECO:0000256" key="1">
    <source>
        <dbReference type="ARBA" id="ARBA00010211"/>
    </source>
</evidence>
<dbReference type="Proteomes" id="UP000612055">
    <property type="component" value="Unassembled WGS sequence"/>
</dbReference>
<gene>
    <name evidence="5" type="ORF">HYH03_014830</name>
</gene>
<feature type="compositionally biased region" description="Low complexity" evidence="3">
    <location>
        <begin position="406"/>
        <end position="451"/>
    </location>
</feature>
<comment type="caution">
    <text evidence="5">The sequence shown here is derived from an EMBL/GenBank/DDBJ whole genome shotgun (WGS) entry which is preliminary data.</text>
</comment>
<evidence type="ECO:0000256" key="3">
    <source>
        <dbReference type="SAM" id="MobiDB-lite"/>
    </source>
</evidence>
<dbReference type="Gene3D" id="3.90.850.10">
    <property type="entry name" value="Fumarylacetoacetase-like, C-terminal domain"/>
    <property type="match status" value="1"/>
</dbReference>
<dbReference type="InterPro" id="IPR018971">
    <property type="entry name" value="DUF1997"/>
</dbReference>
<evidence type="ECO:0000313" key="6">
    <source>
        <dbReference type="Proteomes" id="UP000612055"/>
    </source>
</evidence>
<organism evidence="5 6">
    <name type="scientific">Edaphochlamys debaryana</name>
    <dbReference type="NCBI Taxonomy" id="47281"/>
    <lineage>
        <taxon>Eukaryota</taxon>
        <taxon>Viridiplantae</taxon>
        <taxon>Chlorophyta</taxon>
        <taxon>core chlorophytes</taxon>
        <taxon>Chlorophyceae</taxon>
        <taxon>CS clade</taxon>
        <taxon>Chlamydomonadales</taxon>
        <taxon>Chlamydomonadales incertae sedis</taxon>
        <taxon>Edaphochlamys</taxon>
    </lineage>
</organism>
<feature type="compositionally biased region" description="Low complexity" evidence="3">
    <location>
        <begin position="505"/>
        <end position="535"/>
    </location>
</feature>
<dbReference type="AlphaFoldDB" id="A0A835XVC9"/>
<protein>
    <recommendedName>
        <fullName evidence="4">Fumarylacetoacetase-like C-terminal domain-containing protein</fullName>
    </recommendedName>
</protein>
<feature type="region of interest" description="Disordered" evidence="3">
    <location>
        <begin position="397"/>
        <end position="567"/>
    </location>
</feature>
<dbReference type="PANTHER" id="PTHR11820:SF7">
    <property type="entry name" value="ACYLPYRUVASE FAHD1, MITOCHONDRIAL"/>
    <property type="match status" value="1"/>
</dbReference>
<feature type="compositionally biased region" description="Polar residues" evidence="3">
    <location>
        <begin position="554"/>
        <end position="563"/>
    </location>
</feature>
<sequence length="966" mass="94236">MHSAKRGAALLAAAPCRQGLAKLLAGGQGLSAPFACALLRGLATSGPAAAAAGPSSSAQAPLAPRNVWCIGRNYAEHARELGNEVPTTPMIFLKAGSTAAAPGELELPSWSSDVHHEVELAVELGPDLQPLRAAVALDLTARDVQAKLKKQQWPWTLAKSFKASTPLGPPFSLKGLDPSSLTLTLDVNGKRRQTGRTADMIFPLATQVSYVLQHFPALPGDVVLTGTPPGVSQMRAGDELVARVLGPGGEVLSEGVWRVKGGPITFKASSKAEKLAREPSDADAADRSLSAYLGLPLDQYSLLDPSWISRSPARPDEFLLKVPLYDLVGVDLQPQICVRVTLDPRNSLVHFHADQFKVGDPRFDADFKLNMRATLRHKPVPTLRPLRSIRRMWARGTRRARGEGAGAAPEATAAAAASATVDVEGGPAASASRPGPAAQPQAGSPGTAPAAVPRFGVEESSGSESEGEGVVVEVEVLDGEAEAGPSSRAEGTGRAGSGPGGSGPGATSRPTATAADAAATPASTSTSAPAASSSGPGSGAGLGTAPGAAGGNVSRAQEQQRPSQVAGAGAAAAVTSVGPPVAAAAPAAAAVVPAAHPPHEVQVPQVVSSSDAGAFIEDEVLYVPASQWGRAEDGQATGPRPALAGAGAEAEAVPVGRSGSAGAAGAAPAVGPGPGSVAAALPAGAVGAAGEVAAAGAVVVEAMVVEAEVVSVTGTEARAEAASPSRAAAGASPAGPTPSPTPTASTADGTPPSTPTASTAAPTAPPPPSASASTPPPPPPPRPTPTPPPPHASASATASEDGASAVLEGSVDVAVTVMVPQALAAVPRPLLGMTGSLIARYAIASLLPSFLDLLLADYGRWSSGQTVSARAAPAGDLAAVAVANAAAMGGTPPRGAAGAGASGAAAAGSAGASGAAGAGGSGGAGGNGAGPGAGRTPAQEAEAGAVGGAAVGGAGLREVGRSVAQH</sequence>
<keyword evidence="2" id="KW-0479">Metal-binding</keyword>
<dbReference type="InterPro" id="IPR036663">
    <property type="entry name" value="Fumarylacetoacetase_C_sf"/>
</dbReference>